<dbReference type="Pfam" id="PF03646">
    <property type="entry name" value="FlaG"/>
    <property type="match status" value="1"/>
</dbReference>
<dbReference type="OrthoDB" id="5295436at2"/>
<evidence type="ECO:0000313" key="3">
    <source>
        <dbReference type="Proteomes" id="UP000010074"/>
    </source>
</evidence>
<dbReference type="STRING" id="1069642.Bdt_0580"/>
<dbReference type="Gene3D" id="3.30.160.170">
    <property type="entry name" value="FlaG-like"/>
    <property type="match status" value="1"/>
</dbReference>
<accession>K7YRP7</accession>
<dbReference type="EMBL" id="CP002930">
    <property type="protein sequence ID" value="AFY00288.1"/>
    <property type="molecule type" value="Genomic_DNA"/>
</dbReference>
<dbReference type="AlphaFoldDB" id="K7YRP7"/>
<dbReference type="PATRIC" id="fig|1069642.3.peg.575"/>
<proteinExistence type="predicted"/>
<sequence>MLGMNIKGLISNILPNNEVRHVDSIGKTIQSDSAHDRDANGQEQYQNQQQQREPMTEEQLEKAMDHLRSLPAMKEHKWTVELEDEGDGRFVVVKDNLGTIIRRIPELELWTLPSDNSSRGQLLKRSA</sequence>
<feature type="region of interest" description="Disordered" evidence="1">
    <location>
        <begin position="31"/>
        <end position="59"/>
    </location>
</feature>
<dbReference type="RefSeq" id="WP_015089767.1">
    <property type="nucleotide sequence ID" value="NC_019567.1"/>
</dbReference>
<feature type="compositionally biased region" description="Low complexity" evidence="1">
    <location>
        <begin position="42"/>
        <end position="51"/>
    </location>
</feature>
<evidence type="ECO:0000313" key="2">
    <source>
        <dbReference type="EMBL" id="AFY00288.1"/>
    </source>
</evidence>
<reference evidence="2 3" key="1">
    <citation type="journal article" date="2012" name="BMC Genomics">
        <title>Genome analysis of a simultaneously predatory and prey-independent, novel Bdellovibrio bacteriovorus from the River Tiber, supports in silico predictions of both ancient and recent lateral gene transfer from diverse bacteria.</title>
        <authorList>
            <person name="Hobley L."/>
            <person name="Lerner T.R."/>
            <person name="Williams L.E."/>
            <person name="Lambert C."/>
            <person name="Till R."/>
            <person name="Milner D.S."/>
            <person name="Basford S.M."/>
            <person name="Capeness M.J."/>
            <person name="Fenton A.K."/>
            <person name="Atterbury R.J."/>
            <person name="Harris M.A."/>
            <person name="Sockett R.E."/>
        </authorList>
    </citation>
    <scope>NUCLEOTIDE SEQUENCE [LARGE SCALE GENOMIC DNA]</scope>
    <source>
        <strain evidence="2 3">Tiberius</strain>
    </source>
</reference>
<gene>
    <name evidence="2" type="ORF">Bdt_0580</name>
</gene>
<protein>
    <submittedName>
        <fullName evidence="2">Uncharacterized protein</fullName>
    </submittedName>
</protein>
<dbReference type="InterPro" id="IPR005186">
    <property type="entry name" value="FlaG"/>
</dbReference>
<organism evidence="2 3">
    <name type="scientific">Bdellovibrio bacteriovorus str. Tiberius</name>
    <dbReference type="NCBI Taxonomy" id="1069642"/>
    <lineage>
        <taxon>Bacteria</taxon>
        <taxon>Pseudomonadati</taxon>
        <taxon>Bdellovibrionota</taxon>
        <taxon>Bdellovibrionia</taxon>
        <taxon>Bdellovibrionales</taxon>
        <taxon>Pseudobdellovibrionaceae</taxon>
        <taxon>Bdellovibrio</taxon>
    </lineage>
</organism>
<dbReference type="KEGG" id="bbat:Bdt_0580"/>
<evidence type="ECO:0000256" key="1">
    <source>
        <dbReference type="SAM" id="MobiDB-lite"/>
    </source>
</evidence>
<name>K7YRP7_BDEBC</name>
<dbReference type="InterPro" id="IPR035924">
    <property type="entry name" value="FlaG-like_sf"/>
</dbReference>
<dbReference type="Proteomes" id="UP000010074">
    <property type="component" value="Chromosome"/>
</dbReference>
<dbReference type="HOGENOM" id="CLU_1999438_0_0_7"/>